<evidence type="ECO:0000256" key="7">
    <source>
        <dbReference type="SAM" id="Phobius"/>
    </source>
</evidence>
<evidence type="ECO:0000256" key="5">
    <source>
        <dbReference type="ARBA" id="ARBA00023136"/>
    </source>
</evidence>
<feature type="region of interest" description="Disordered" evidence="6">
    <location>
        <begin position="1"/>
        <end position="43"/>
    </location>
</feature>
<feature type="compositionally biased region" description="Basic and acidic residues" evidence="6">
    <location>
        <begin position="296"/>
        <end position="320"/>
    </location>
</feature>
<dbReference type="Proteomes" id="UP000293865">
    <property type="component" value="Unassembled WGS sequence"/>
</dbReference>
<gene>
    <name evidence="9" type="ORF">ESP51_03935</name>
</gene>
<evidence type="ECO:0000259" key="8">
    <source>
        <dbReference type="Pfam" id="PF04024"/>
    </source>
</evidence>
<keyword evidence="3 7" id="KW-0812">Transmembrane</keyword>
<evidence type="ECO:0000256" key="4">
    <source>
        <dbReference type="ARBA" id="ARBA00022989"/>
    </source>
</evidence>
<dbReference type="PANTHER" id="PTHR33885:SF3">
    <property type="entry name" value="PHAGE SHOCK PROTEIN C"/>
    <property type="match status" value="1"/>
</dbReference>
<comment type="caution">
    <text evidence="9">The sequence shown here is derived from an EMBL/GenBank/DDBJ whole genome shotgun (WGS) entry which is preliminary data.</text>
</comment>
<feature type="transmembrane region" description="Helical" evidence="7">
    <location>
        <begin position="87"/>
        <end position="111"/>
    </location>
</feature>
<keyword evidence="2" id="KW-1003">Cell membrane</keyword>
<protein>
    <submittedName>
        <fullName evidence="9">PspC domain-containing protein</fullName>
    </submittedName>
</protein>
<dbReference type="Pfam" id="PF04024">
    <property type="entry name" value="PspC"/>
    <property type="match status" value="1"/>
</dbReference>
<dbReference type="GO" id="GO:0005886">
    <property type="term" value="C:plasma membrane"/>
    <property type="evidence" value="ECO:0007669"/>
    <property type="project" value="UniProtKB-SubCell"/>
</dbReference>
<accession>A0A4Q2L3A0</accession>
<dbReference type="AlphaFoldDB" id="A0A4Q2L3A0"/>
<dbReference type="RefSeq" id="WP_129519582.1">
    <property type="nucleotide sequence ID" value="NZ_SDPN01000004.1"/>
</dbReference>
<evidence type="ECO:0000256" key="6">
    <source>
        <dbReference type="SAM" id="MobiDB-lite"/>
    </source>
</evidence>
<comment type="subcellular location">
    <subcellularLocation>
        <location evidence="1">Cell membrane</location>
        <topology evidence="1">Single-pass membrane protein</topology>
    </subcellularLocation>
</comment>
<keyword evidence="4 7" id="KW-1133">Transmembrane helix</keyword>
<feature type="transmembrane region" description="Helical" evidence="7">
    <location>
        <begin position="132"/>
        <end position="154"/>
    </location>
</feature>
<organism evidence="9 10">
    <name type="scientific">Agromyces albus</name>
    <dbReference type="NCBI Taxonomy" id="205332"/>
    <lineage>
        <taxon>Bacteria</taxon>
        <taxon>Bacillati</taxon>
        <taxon>Actinomycetota</taxon>
        <taxon>Actinomycetes</taxon>
        <taxon>Micrococcales</taxon>
        <taxon>Microbacteriaceae</taxon>
        <taxon>Agromyces</taxon>
    </lineage>
</organism>
<feature type="region of interest" description="Disordered" evidence="6">
    <location>
        <begin position="294"/>
        <end position="323"/>
    </location>
</feature>
<dbReference type="InterPro" id="IPR007168">
    <property type="entry name" value="Phageshock_PspC_N"/>
</dbReference>
<evidence type="ECO:0000256" key="2">
    <source>
        <dbReference type="ARBA" id="ARBA00022475"/>
    </source>
</evidence>
<dbReference type="OrthoDB" id="7359894at2"/>
<feature type="compositionally biased region" description="Low complexity" evidence="6">
    <location>
        <begin position="34"/>
        <end position="43"/>
    </location>
</feature>
<keyword evidence="10" id="KW-1185">Reference proteome</keyword>
<name>A0A4Q2L3A0_9MICO</name>
<dbReference type="EMBL" id="SDPN01000004">
    <property type="protein sequence ID" value="RXZ72618.1"/>
    <property type="molecule type" value="Genomic_DNA"/>
</dbReference>
<feature type="region of interest" description="Disordered" evidence="6">
    <location>
        <begin position="202"/>
        <end position="238"/>
    </location>
</feature>
<feature type="transmembrane region" description="Helical" evidence="7">
    <location>
        <begin position="382"/>
        <end position="407"/>
    </location>
</feature>
<evidence type="ECO:0000256" key="1">
    <source>
        <dbReference type="ARBA" id="ARBA00004162"/>
    </source>
</evidence>
<feature type="transmembrane region" description="Helical" evidence="7">
    <location>
        <begin position="174"/>
        <end position="194"/>
    </location>
</feature>
<proteinExistence type="predicted"/>
<feature type="transmembrane region" description="Helical" evidence="7">
    <location>
        <begin position="414"/>
        <end position="438"/>
    </location>
</feature>
<reference evidence="9 10" key="1">
    <citation type="submission" date="2019-01" db="EMBL/GenBank/DDBJ databases">
        <title>Agromyces.</title>
        <authorList>
            <person name="Li J."/>
        </authorList>
    </citation>
    <scope>NUCLEOTIDE SEQUENCE [LARGE SCALE GENOMIC DNA]</scope>
    <source>
        <strain evidence="9 10">DSM 15934</strain>
    </source>
</reference>
<dbReference type="InterPro" id="IPR052027">
    <property type="entry name" value="PspC"/>
</dbReference>
<evidence type="ECO:0000313" key="10">
    <source>
        <dbReference type="Proteomes" id="UP000293865"/>
    </source>
</evidence>
<feature type="transmembrane region" description="Helical" evidence="7">
    <location>
        <begin position="353"/>
        <end position="376"/>
    </location>
</feature>
<feature type="domain" description="Phage shock protein PspC N-terminal" evidence="8">
    <location>
        <begin position="61"/>
        <end position="113"/>
    </location>
</feature>
<evidence type="ECO:0000256" key="3">
    <source>
        <dbReference type="ARBA" id="ARBA00022692"/>
    </source>
</evidence>
<keyword evidence="5 7" id="KW-0472">Membrane</keyword>
<dbReference type="PANTHER" id="PTHR33885">
    <property type="entry name" value="PHAGE SHOCK PROTEIN C"/>
    <property type="match status" value="1"/>
</dbReference>
<evidence type="ECO:0000313" key="9">
    <source>
        <dbReference type="EMBL" id="RXZ72618.1"/>
    </source>
</evidence>
<sequence length="563" mass="56932">METNHTAPEAGPAPDDVNGDSAAAGPPGNGAGGSAPSSGAPGAATPAPGTGFYAWLHRLGLPRRAGWLGGVCAGIGARLGIDPLIVRGIVVVIALFGAPLVLLYAIAWLLLPDAEGEIHLERLLRGTVDPAIVGIAVMGVIGMLPIVQDGWLGWRWWPEWPSIWFGGVDVLTPFRVLWVLAVIAGAIALVAWLIRRAAQTSPVSPASSTSTASSTSPGGGAAPRMASASAAAAPGTAPTATDAATATTAVYAAPPVAAGPAAASVVPSVAAGAAGTTPEPPVPAEGADAAALAEWRAQHEAWRTSHEEWKRTQQDADRAARAQAAAENKAKALALAAQADEARRVRRAERPRASAAYVFTVLGLAVIAGSVGAIWAVGSADLSGHIVAVSLAVATLTLALGMFVAAVSRRRSGFLAFATTVTTVVMLGASVASAVTIIPPSFGIPLVRSGTFVQPIGDAHLTAFAELEAAPGTPEIELTQGVGDVHLTILDGTRVTLDARDAGRVQVVSYSNTGAARSEPALGGEGRIFTLGGDPGASSDATLTVRQQQSGTIYVTIHEEAGR</sequence>